<name>A0A0B7K9E5_BIOOC</name>
<dbReference type="Pfam" id="PF07350">
    <property type="entry name" value="Gig2-like"/>
    <property type="match status" value="1"/>
</dbReference>
<dbReference type="InterPro" id="IPR027443">
    <property type="entry name" value="IPNS-like_sf"/>
</dbReference>
<proteinExistence type="predicted"/>
<dbReference type="SUPFAM" id="SSF51197">
    <property type="entry name" value="Clavaminate synthase-like"/>
    <property type="match status" value="1"/>
</dbReference>
<organism evidence="1">
    <name type="scientific">Bionectria ochroleuca</name>
    <name type="common">Gliocladium roseum</name>
    <dbReference type="NCBI Taxonomy" id="29856"/>
    <lineage>
        <taxon>Eukaryota</taxon>
        <taxon>Fungi</taxon>
        <taxon>Dikarya</taxon>
        <taxon>Ascomycota</taxon>
        <taxon>Pezizomycotina</taxon>
        <taxon>Sordariomycetes</taxon>
        <taxon>Hypocreomycetidae</taxon>
        <taxon>Hypocreales</taxon>
        <taxon>Bionectriaceae</taxon>
        <taxon>Clonostachys</taxon>
    </lineage>
</organism>
<dbReference type="Gene3D" id="2.60.120.330">
    <property type="entry name" value="B-lactam Antibiotic, Isopenicillin N Synthase, Chain"/>
    <property type="match status" value="1"/>
</dbReference>
<sequence length="440" mass="49622">MPARIREWPSWAEYTSESRAEAEDTDFLNTKSAIIAQYGEVALRKSWIKVCEELKSVTDEIAIKGNSIIPSFDTTEVLKHGLTEAQKKEAKRVGAFVFRGTIPEAEANVHYQDLRKFIKDNDAAIQRWPKESPSMFILYNSPTQNAIRSHPNHLKLQRILNELWYDSTKRSSPEPLVYLDGVRDRAPGQAFLGLGPHIDAGSLCRWADPTYREAYGHIFSGTPEEHDAYELGIRQDADQELYKGIAHSTVFRSFQGWTALTPTAPREGTIMLYPNVKAVIAYLLLRPFFKPPKDAEDLLDAEKWTFDESSSWFPGTFKTQSQRLSRSSHPHLRLEECLVHVPKVSAGDTVWWHSDLCHAVDTEHLGKNNASVAFIAACPSTRLNKEYVKTQLTATLNGVPSPDYSIGNDLDESKLKGYVGLEGLNEEAKRAFGFHLLDEA</sequence>
<evidence type="ECO:0008006" key="2">
    <source>
        <dbReference type="Google" id="ProtNLM"/>
    </source>
</evidence>
<protein>
    <recommendedName>
        <fullName evidence="2">DUF1479 domain protein</fullName>
    </recommendedName>
</protein>
<gene>
    <name evidence="1" type="ORF">BN869_000008215_1</name>
</gene>
<dbReference type="InterPro" id="IPR010856">
    <property type="entry name" value="Gig2-like"/>
</dbReference>
<dbReference type="PANTHER" id="PTHR30613">
    <property type="entry name" value="UNCHARACTERIZED PROTEIN YBIU-RELATED"/>
    <property type="match status" value="1"/>
</dbReference>
<reference evidence="1" key="1">
    <citation type="submission" date="2015-01" db="EMBL/GenBank/DDBJ databases">
        <authorList>
            <person name="Durling Mikael"/>
        </authorList>
    </citation>
    <scope>NUCLEOTIDE SEQUENCE</scope>
</reference>
<dbReference type="EMBL" id="CDPU01000027">
    <property type="protein sequence ID" value="CEO52157.1"/>
    <property type="molecule type" value="Genomic_DNA"/>
</dbReference>
<evidence type="ECO:0000313" key="1">
    <source>
        <dbReference type="EMBL" id="CEO52157.1"/>
    </source>
</evidence>
<dbReference type="PANTHER" id="PTHR30613:SF1">
    <property type="entry name" value="DUF1479 DOMAIN PROTEIN (AFU_ORTHOLOGUE AFUA_5G09280)"/>
    <property type="match status" value="1"/>
</dbReference>
<dbReference type="AlphaFoldDB" id="A0A0B7K9E5"/>
<accession>A0A0B7K9E5</accession>